<dbReference type="InterPro" id="IPR013783">
    <property type="entry name" value="Ig-like_fold"/>
</dbReference>
<dbReference type="InterPro" id="IPR006574">
    <property type="entry name" value="PRY"/>
</dbReference>
<dbReference type="Gene3D" id="2.60.120.920">
    <property type="match status" value="1"/>
</dbReference>
<evidence type="ECO:0000256" key="1">
    <source>
        <dbReference type="ARBA" id="ARBA00004245"/>
    </source>
</evidence>
<keyword evidence="6" id="KW-0862">Zinc</keyword>
<feature type="domain" description="C-type lectin" evidence="14">
    <location>
        <begin position="20"/>
        <end position="144"/>
    </location>
</feature>
<dbReference type="PROSITE" id="PS50089">
    <property type="entry name" value="ZF_RING_2"/>
    <property type="match status" value="1"/>
</dbReference>
<dbReference type="PRINTS" id="PR01407">
    <property type="entry name" value="BUTYPHLNCDUF"/>
</dbReference>
<dbReference type="InterPro" id="IPR043136">
    <property type="entry name" value="B30.2/SPRY_sf"/>
</dbReference>
<keyword evidence="13" id="KW-0732">Signal</keyword>
<dbReference type="InterPro" id="IPR013320">
    <property type="entry name" value="ConA-like_dom_sf"/>
</dbReference>
<dbReference type="InterPro" id="IPR001304">
    <property type="entry name" value="C-type_lectin-like"/>
</dbReference>
<dbReference type="CDD" id="cd03602">
    <property type="entry name" value="CLECT_1"/>
    <property type="match status" value="1"/>
</dbReference>
<dbReference type="Gene3D" id="3.10.100.10">
    <property type="entry name" value="Mannose-Binding Protein A, subunit A"/>
    <property type="match status" value="2"/>
</dbReference>
<keyword evidence="10" id="KW-0206">Cytoskeleton</keyword>
<dbReference type="SUPFAM" id="SSF56436">
    <property type="entry name" value="C-type lectin-like"/>
    <property type="match status" value="2"/>
</dbReference>
<dbReference type="InterPro" id="IPR003961">
    <property type="entry name" value="FN3_dom"/>
</dbReference>
<dbReference type="Pfam" id="PF13765">
    <property type="entry name" value="PRY"/>
    <property type="match status" value="1"/>
</dbReference>
<proteinExistence type="predicted"/>
<dbReference type="InterPro" id="IPR018378">
    <property type="entry name" value="C-type_lectin_CS"/>
</dbReference>
<dbReference type="CDD" id="cd19769">
    <property type="entry name" value="Bbox2_TRIM16-like"/>
    <property type="match status" value="1"/>
</dbReference>
<evidence type="ECO:0000313" key="20">
    <source>
        <dbReference type="Proteomes" id="UP001469553"/>
    </source>
</evidence>
<dbReference type="Pfam" id="PF00097">
    <property type="entry name" value="zf-C3HC4"/>
    <property type="match status" value="1"/>
</dbReference>
<dbReference type="InterPro" id="IPR018957">
    <property type="entry name" value="Znf_C3HC4_RING-type"/>
</dbReference>
<dbReference type="SMART" id="SM00589">
    <property type="entry name" value="PRY"/>
    <property type="match status" value="1"/>
</dbReference>
<evidence type="ECO:0000256" key="3">
    <source>
        <dbReference type="ARBA" id="ARBA00022588"/>
    </source>
</evidence>
<evidence type="ECO:0000256" key="13">
    <source>
        <dbReference type="SAM" id="SignalP"/>
    </source>
</evidence>
<evidence type="ECO:0000259" key="15">
    <source>
        <dbReference type="PROSITE" id="PS50089"/>
    </source>
</evidence>
<dbReference type="Pfam" id="PF00059">
    <property type="entry name" value="Lectin_C"/>
    <property type="match status" value="2"/>
</dbReference>
<feature type="domain" description="C-type lectin" evidence="14">
    <location>
        <begin position="149"/>
        <end position="256"/>
    </location>
</feature>
<dbReference type="SMART" id="SM00034">
    <property type="entry name" value="CLECT"/>
    <property type="match status" value="2"/>
</dbReference>
<keyword evidence="4" id="KW-0479">Metal-binding</keyword>
<feature type="chain" id="PRO_5046317760" description="E3 ubiquitin-protein ligase TRIM39" evidence="13">
    <location>
        <begin position="21"/>
        <end position="1049"/>
    </location>
</feature>
<feature type="domain" description="B box-type" evidence="16">
    <location>
        <begin position="641"/>
        <end position="681"/>
    </location>
</feature>
<dbReference type="InterPro" id="IPR013083">
    <property type="entry name" value="Znf_RING/FYVE/PHD"/>
</dbReference>
<dbReference type="PANTHER" id="PTHR25465:SF32">
    <property type="entry name" value="BLOODTHIRSTY-RELATED GENE FAMILY, MEMBER 16 ISOFORM X1-RELATED"/>
    <property type="match status" value="1"/>
</dbReference>
<accession>A0ABV0YLH5</accession>
<organism evidence="19 20">
    <name type="scientific">Ameca splendens</name>
    <dbReference type="NCBI Taxonomy" id="208324"/>
    <lineage>
        <taxon>Eukaryota</taxon>
        <taxon>Metazoa</taxon>
        <taxon>Chordata</taxon>
        <taxon>Craniata</taxon>
        <taxon>Vertebrata</taxon>
        <taxon>Euteleostomi</taxon>
        <taxon>Actinopterygii</taxon>
        <taxon>Neopterygii</taxon>
        <taxon>Teleostei</taxon>
        <taxon>Neoteleostei</taxon>
        <taxon>Acanthomorphata</taxon>
        <taxon>Ovalentaria</taxon>
        <taxon>Atherinomorphae</taxon>
        <taxon>Cyprinodontiformes</taxon>
        <taxon>Goodeidae</taxon>
        <taxon>Ameca</taxon>
    </lineage>
</organism>
<keyword evidence="7" id="KW-0391">Immunity</keyword>
<reference evidence="19 20" key="1">
    <citation type="submission" date="2021-06" db="EMBL/GenBank/DDBJ databases">
        <authorList>
            <person name="Palmer J.M."/>
        </authorList>
    </citation>
    <scope>NUCLEOTIDE SEQUENCE [LARGE SCALE GENOMIC DNA]</scope>
    <source>
        <strain evidence="19 20">AS_MEX2019</strain>
        <tissue evidence="19">Muscle</tissue>
    </source>
</reference>
<evidence type="ECO:0000256" key="8">
    <source>
        <dbReference type="ARBA" id="ARBA00023054"/>
    </source>
</evidence>
<keyword evidence="8 12" id="KW-0175">Coiled coil</keyword>
<dbReference type="SMART" id="SM00060">
    <property type="entry name" value="FN3"/>
    <property type="match status" value="2"/>
</dbReference>
<evidence type="ECO:0000259" key="17">
    <source>
        <dbReference type="PROSITE" id="PS50188"/>
    </source>
</evidence>
<dbReference type="PROSITE" id="PS50119">
    <property type="entry name" value="ZF_BBOX"/>
    <property type="match status" value="1"/>
</dbReference>
<dbReference type="PROSITE" id="PS00518">
    <property type="entry name" value="ZF_RING_1"/>
    <property type="match status" value="1"/>
</dbReference>
<dbReference type="InterPro" id="IPR016186">
    <property type="entry name" value="C-type_lectin-like/link_sf"/>
</dbReference>
<dbReference type="PANTHER" id="PTHR25465">
    <property type="entry name" value="B-BOX DOMAIN CONTAINING"/>
    <property type="match status" value="1"/>
</dbReference>
<dbReference type="InterPro" id="IPR000315">
    <property type="entry name" value="Znf_B-box"/>
</dbReference>
<evidence type="ECO:0000256" key="7">
    <source>
        <dbReference type="ARBA" id="ARBA00022859"/>
    </source>
</evidence>
<dbReference type="InterPro" id="IPR058030">
    <property type="entry name" value="TRIM8/14/16/25/29/45/65_CC"/>
</dbReference>
<dbReference type="SMART" id="SM00184">
    <property type="entry name" value="RING"/>
    <property type="match status" value="1"/>
</dbReference>
<dbReference type="InterPro" id="IPR051051">
    <property type="entry name" value="E3_ubiq-ligase_TRIM/RNF"/>
</dbReference>
<dbReference type="InterPro" id="IPR016187">
    <property type="entry name" value="CTDL_fold"/>
</dbReference>
<sequence length="1049" mass="118643">MDYRLAVLVFTGTLLSVAFAQTRQYFFVNTTLTWTDAQRVCRRDYTDLATLGSTVDVEAVSRTTSDYTGLAWIGLYDELINSWKWSLNDRSFYGEGETTFRNWYSNQPNNLDGLQHCVTLMSGSSFSGKWDDQECQEDRLFVCYNGTVGGSPSYVVSNVSLNWAEAQTFCRDNYVDLASVRNQSENDIISNLGGGSFLWIGLYREKLWSDGSSSSFQYWADGQPDHGRHECMAAKFDDSGKWHDENCSLTYPFICYKPIPPNAEGFRPSSQDETSITLQWNKVNTNTSFVLQFNGTETFISSPDGPGPVTHTVSSLTAGTRYTFTLFTELSSIRSSGVQLTAVTVPQNPDNFRPSTQDETSITLRWDRVINNVSYVLQFNGTELNIGPPDGDGPVTLTVSFLTAGTKYTFTLFSEFENVRSSGVSIIAATGPNYIVALNMQLKSYGALSESEIQALVAKFFLHNGLLPQFSMKGVVTAKWEGLWPQCPVFAFAPAEVIFHIQEKKVMASHDYFLSKDQFLCSICQDVFLEPVSIPCGHSFCFACITSHWQGSLSSNCPKCYTEYKVCPELCENSFAKEMSEQIRARRQGKTVSCDACVGKQTNALRSCLVCLTSYCESHLEPHLRVGTLRTHKLIEPVAMLENRVCRRHQQLLELFCRSHQKCVCLQCIKTDHLCHDIVPVARESQDKKSQMKMIQAEVQQMIQDKLRKLHEIKFNLERSKENSKRDMEESVQVFSALSRIIERSQAELAELIQKKQTAAEIRAKRVIAALELEISELQRRRRELEQLFHHEDHFHVVQSFPAVSSPPSTEDCSEILVHSDTCLGVIRRAVADIREQLQLQLEKLSSREHEKVQQYAADVLLDPRTANPWLILSQDGRQVQDGDIMQNVADLPERFDKAPCVLALMGFTTGRRYWEVHVGHKTAWDLGVARASVRRKGAVTLSPEDGFWTICLRKGTEYWACAGQAELLSFPQRPQVIGVFLDYEDGTVSFYDAETQSHIYSFTEFNFSEALFPFFNPDTNENGTNKSPLTIRPINKLIFGRDLEDITI</sequence>
<gene>
    <name evidence="19" type="ORF">AMECASPLE_005322</name>
</gene>
<feature type="domain" description="B30.2/SPRY" evidence="17">
    <location>
        <begin position="840"/>
        <end position="1035"/>
    </location>
</feature>
<evidence type="ECO:0000256" key="2">
    <source>
        <dbReference type="ARBA" id="ARBA00022490"/>
    </source>
</evidence>
<keyword evidence="2" id="KW-0963">Cytoplasm</keyword>
<dbReference type="InterPro" id="IPR036116">
    <property type="entry name" value="FN3_sf"/>
</dbReference>
<feature type="coiled-coil region" evidence="12">
    <location>
        <begin position="735"/>
        <end position="788"/>
    </location>
</feature>
<dbReference type="SMART" id="SM00449">
    <property type="entry name" value="SPRY"/>
    <property type="match status" value="1"/>
</dbReference>
<evidence type="ECO:0000259" key="18">
    <source>
        <dbReference type="PROSITE" id="PS50853"/>
    </source>
</evidence>
<dbReference type="EMBL" id="JAHRIP010037861">
    <property type="protein sequence ID" value="MEQ2294576.1"/>
    <property type="molecule type" value="Genomic_DNA"/>
</dbReference>
<dbReference type="Gene3D" id="3.30.40.10">
    <property type="entry name" value="Zinc/RING finger domain, C3HC4 (zinc finger)"/>
    <property type="match status" value="1"/>
</dbReference>
<dbReference type="SUPFAM" id="SSF49265">
    <property type="entry name" value="Fibronectin type III"/>
    <property type="match status" value="1"/>
</dbReference>
<dbReference type="CDD" id="cd00063">
    <property type="entry name" value="FN3"/>
    <property type="match status" value="2"/>
</dbReference>
<dbReference type="PROSITE" id="PS50041">
    <property type="entry name" value="C_TYPE_LECTIN_2"/>
    <property type="match status" value="2"/>
</dbReference>
<dbReference type="SUPFAM" id="SSF57850">
    <property type="entry name" value="RING/U-box"/>
    <property type="match status" value="1"/>
</dbReference>
<evidence type="ECO:0000256" key="4">
    <source>
        <dbReference type="ARBA" id="ARBA00022723"/>
    </source>
</evidence>
<dbReference type="PROSITE" id="PS50853">
    <property type="entry name" value="FN3"/>
    <property type="match status" value="1"/>
</dbReference>
<evidence type="ECO:0000259" key="14">
    <source>
        <dbReference type="PROSITE" id="PS50041"/>
    </source>
</evidence>
<feature type="signal peptide" evidence="13">
    <location>
        <begin position="1"/>
        <end position="20"/>
    </location>
</feature>
<keyword evidence="5 11" id="KW-0863">Zinc-finger</keyword>
<dbReference type="SUPFAM" id="SSF49899">
    <property type="entry name" value="Concanavalin A-like lectins/glucanases"/>
    <property type="match status" value="1"/>
</dbReference>
<dbReference type="InterPro" id="IPR017907">
    <property type="entry name" value="Znf_RING_CS"/>
</dbReference>
<evidence type="ECO:0000256" key="5">
    <source>
        <dbReference type="ARBA" id="ARBA00022771"/>
    </source>
</evidence>
<dbReference type="InterPro" id="IPR001841">
    <property type="entry name" value="Znf_RING"/>
</dbReference>
<comment type="caution">
    <text evidence="19">The sequence shown here is derived from an EMBL/GenBank/DDBJ whole genome shotgun (WGS) entry which is preliminary data.</text>
</comment>
<evidence type="ECO:0000256" key="12">
    <source>
        <dbReference type="SAM" id="Coils"/>
    </source>
</evidence>
<dbReference type="InterPro" id="IPR003879">
    <property type="entry name" value="Butyrophylin_SPRY"/>
</dbReference>
<dbReference type="CDD" id="cd13733">
    <property type="entry name" value="SPRY_PRY_C-I_1"/>
    <property type="match status" value="1"/>
</dbReference>
<evidence type="ECO:0000259" key="16">
    <source>
        <dbReference type="PROSITE" id="PS50119"/>
    </source>
</evidence>
<dbReference type="Gene3D" id="4.10.830.40">
    <property type="match status" value="1"/>
</dbReference>
<dbReference type="InterPro" id="IPR003877">
    <property type="entry name" value="SPRY_dom"/>
</dbReference>
<keyword evidence="3" id="KW-0399">Innate immunity</keyword>
<keyword evidence="20" id="KW-1185">Reference proteome</keyword>
<dbReference type="Pfam" id="PF00622">
    <property type="entry name" value="SPRY"/>
    <property type="match status" value="1"/>
</dbReference>
<dbReference type="Pfam" id="PF25600">
    <property type="entry name" value="TRIM_CC"/>
    <property type="match status" value="1"/>
</dbReference>
<dbReference type="Gene3D" id="3.30.160.60">
    <property type="entry name" value="Classic Zinc Finger"/>
    <property type="match status" value="1"/>
</dbReference>
<evidence type="ECO:0000256" key="9">
    <source>
        <dbReference type="ARBA" id="ARBA00023157"/>
    </source>
</evidence>
<name>A0ABV0YLH5_9TELE</name>
<comment type="subcellular location">
    <subcellularLocation>
        <location evidence="1">Cytoplasm</location>
        <location evidence="1">Cytoskeleton</location>
    </subcellularLocation>
</comment>
<dbReference type="PROSITE" id="PS00615">
    <property type="entry name" value="C_TYPE_LECTIN_1"/>
    <property type="match status" value="2"/>
</dbReference>
<evidence type="ECO:0000313" key="19">
    <source>
        <dbReference type="EMBL" id="MEQ2294576.1"/>
    </source>
</evidence>
<dbReference type="Gene3D" id="2.60.40.10">
    <property type="entry name" value="Immunoglobulins"/>
    <property type="match status" value="2"/>
</dbReference>
<dbReference type="PROSITE" id="PS50188">
    <property type="entry name" value="B302_SPRY"/>
    <property type="match status" value="1"/>
</dbReference>
<evidence type="ECO:0000256" key="11">
    <source>
        <dbReference type="PROSITE-ProRule" id="PRU00024"/>
    </source>
</evidence>
<feature type="domain" description="RING-type" evidence="15">
    <location>
        <begin position="521"/>
        <end position="560"/>
    </location>
</feature>
<keyword evidence="9" id="KW-1015">Disulfide bond</keyword>
<dbReference type="SUPFAM" id="SSF57845">
    <property type="entry name" value="B-box zinc-binding domain"/>
    <property type="match status" value="1"/>
</dbReference>
<protein>
    <recommendedName>
        <fullName evidence="21">E3 ubiquitin-protein ligase TRIM39</fullName>
    </recommendedName>
</protein>
<evidence type="ECO:0000256" key="10">
    <source>
        <dbReference type="ARBA" id="ARBA00023212"/>
    </source>
</evidence>
<dbReference type="Pfam" id="PF00643">
    <property type="entry name" value="zf-B_box"/>
    <property type="match status" value="1"/>
</dbReference>
<dbReference type="InterPro" id="IPR001870">
    <property type="entry name" value="B30.2/SPRY"/>
</dbReference>
<evidence type="ECO:0008006" key="21">
    <source>
        <dbReference type="Google" id="ProtNLM"/>
    </source>
</evidence>
<dbReference type="Proteomes" id="UP001469553">
    <property type="component" value="Unassembled WGS sequence"/>
</dbReference>
<evidence type="ECO:0000256" key="6">
    <source>
        <dbReference type="ARBA" id="ARBA00022833"/>
    </source>
</evidence>
<feature type="domain" description="Fibronectin type-III" evidence="18">
    <location>
        <begin position="260"/>
        <end position="348"/>
    </location>
</feature>